<dbReference type="Pfam" id="PF13439">
    <property type="entry name" value="Glyco_transf_4"/>
    <property type="match status" value="1"/>
</dbReference>
<dbReference type="OrthoDB" id="823685at2"/>
<dbReference type="Pfam" id="PF00534">
    <property type="entry name" value="Glycos_transf_1"/>
    <property type="match status" value="1"/>
</dbReference>
<evidence type="ECO:0000313" key="4">
    <source>
        <dbReference type="Proteomes" id="UP000216840"/>
    </source>
</evidence>
<accession>A0A265UQN2</accession>
<evidence type="ECO:0000313" key="3">
    <source>
        <dbReference type="EMBL" id="OZV67588.1"/>
    </source>
</evidence>
<feature type="domain" description="Glycosyltransferase subfamily 4-like N-terminal" evidence="2">
    <location>
        <begin position="13"/>
        <end position="154"/>
    </location>
</feature>
<dbReference type="GO" id="GO:0016757">
    <property type="term" value="F:glycosyltransferase activity"/>
    <property type="evidence" value="ECO:0007669"/>
    <property type="project" value="InterPro"/>
</dbReference>
<dbReference type="Proteomes" id="UP000216840">
    <property type="component" value="Unassembled WGS sequence"/>
</dbReference>
<evidence type="ECO:0000259" key="2">
    <source>
        <dbReference type="Pfam" id="PF13439"/>
    </source>
</evidence>
<dbReference type="SUPFAM" id="SSF53756">
    <property type="entry name" value="UDP-Glycosyltransferase/glycogen phosphorylase"/>
    <property type="match status" value="1"/>
</dbReference>
<dbReference type="InterPro" id="IPR028098">
    <property type="entry name" value="Glyco_trans_4-like_N"/>
</dbReference>
<dbReference type="AlphaFoldDB" id="A0A265UQN2"/>
<evidence type="ECO:0000259" key="1">
    <source>
        <dbReference type="Pfam" id="PF00534"/>
    </source>
</evidence>
<protein>
    <recommendedName>
        <fullName evidence="5">Glycosyl transferase</fullName>
    </recommendedName>
</protein>
<organism evidence="3 4">
    <name type="scientific">Winogradskyella aurantia</name>
    <dbReference type="NCBI Taxonomy" id="1915063"/>
    <lineage>
        <taxon>Bacteria</taxon>
        <taxon>Pseudomonadati</taxon>
        <taxon>Bacteroidota</taxon>
        <taxon>Flavobacteriia</taxon>
        <taxon>Flavobacteriales</taxon>
        <taxon>Flavobacteriaceae</taxon>
        <taxon>Winogradskyella</taxon>
    </lineage>
</organism>
<dbReference type="RefSeq" id="WP_094968884.1">
    <property type="nucleotide sequence ID" value="NZ_NGJN01000006.1"/>
</dbReference>
<dbReference type="PANTHER" id="PTHR12526:SF630">
    <property type="entry name" value="GLYCOSYLTRANSFERASE"/>
    <property type="match status" value="1"/>
</dbReference>
<dbReference type="EMBL" id="NGJN01000006">
    <property type="protein sequence ID" value="OZV67588.1"/>
    <property type="molecule type" value="Genomic_DNA"/>
</dbReference>
<dbReference type="CDD" id="cd03811">
    <property type="entry name" value="GT4_GT28_WabH-like"/>
    <property type="match status" value="1"/>
</dbReference>
<sequence length="359" mass="41276">MLRSLQIIDTLQVGGAERLAINYANGLSQLGVQSHLCATRQEGPLLKVLDENVEYIFLNKKSTIDFKAFLALRSYILTTKINVIHAHSSSFFIAVIMKLFIPHLKIIWHDHYGNSEFLNKRPKLLLKFCSLFFSYILSVNKDLRQWSAKNLHCKNVIYLKNFPVLKKATGSSTTLYGENGKRILCLANLREQKNQIRLLESFQQVASKYPDWTLHCVGKNFHDDYSRRFFEKLRKLDLNNFVYFYDSKTDIINIMQQCQIGILVSKSEGLPMALLEYGISSLAVICTDVGDCGELIKDNCYGILLEDDRSTTISEAIMAFIEDKDYRTGSAHKFHEMILRDYSEKPILTQVVDIYNQVV</sequence>
<dbReference type="Gene3D" id="3.40.50.2000">
    <property type="entry name" value="Glycogen Phosphorylase B"/>
    <property type="match status" value="2"/>
</dbReference>
<feature type="domain" description="Glycosyl transferase family 1" evidence="1">
    <location>
        <begin position="178"/>
        <end position="327"/>
    </location>
</feature>
<comment type="caution">
    <text evidence="3">The sequence shown here is derived from an EMBL/GenBank/DDBJ whole genome shotgun (WGS) entry which is preliminary data.</text>
</comment>
<keyword evidence="4" id="KW-1185">Reference proteome</keyword>
<gene>
    <name evidence="3" type="ORF">CA834_11605</name>
</gene>
<name>A0A265UQN2_9FLAO</name>
<proteinExistence type="predicted"/>
<dbReference type="InterPro" id="IPR001296">
    <property type="entry name" value="Glyco_trans_1"/>
</dbReference>
<evidence type="ECO:0008006" key="5">
    <source>
        <dbReference type="Google" id="ProtNLM"/>
    </source>
</evidence>
<reference evidence="3 4" key="1">
    <citation type="submission" date="2017-05" db="EMBL/GenBank/DDBJ databases">
        <title>The draft genome sequence of Idiomarina salinarum WNB302.</title>
        <authorList>
            <person name="Sun Y."/>
            <person name="Chen B."/>
            <person name="Du Z."/>
        </authorList>
    </citation>
    <scope>NUCLEOTIDE SEQUENCE [LARGE SCALE GENOMIC DNA]</scope>
    <source>
        <strain evidence="3 4">WNB302</strain>
    </source>
</reference>
<dbReference type="PANTHER" id="PTHR12526">
    <property type="entry name" value="GLYCOSYLTRANSFERASE"/>
    <property type="match status" value="1"/>
</dbReference>